<sequence length="129" mass="14680">MSQCVFCELTNIEILNENEMAVAFFDKHPVNEGHVLIIPKRHLVSLFDATPEEVMSIWKLIEEVKEELDHRFHPDGYNIGVNMGGAAGQTIFHLHVHVIPRYYGDVQDPRGGIRKIKKSLVPYVGEGEE</sequence>
<feature type="domain" description="HIT" evidence="4">
    <location>
        <begin position="1"/>
        <end position="108"/>
    </location>
</feature>
<reference evidence="6" key="1">
    <citation type="submission" date="2011-11" db="EMBL/GenBank/DDBJ databases">
        <title>Complete sequence of Desulfosporosinus orientis DSM 765.</title>
        <authorList>
            <person name="Lucas S."/>
            <person name="Han J."/>
            <person name="Lapidus A."/>
            <person name="Cheng J.-F."/>
            <person name="Goodwin L."/>
            <person name="Pitluck S."/>
            <person name="Peters L."/>
            <person name="Ovchinnikova G."/>
            <person name="Teshima H."/>
            <person name="Detter J.C."/>
            <person name="Han C."/>
            <person name="Tapia R."/>
            <person name="Land M."/>
            <person name="Hauser L."/>
            <person name="Kyrpides N."/>
            <person name="Ivanova N."/>
            <person name="Pagani I."/>
            <person name="Pester M."/>
            <person name="Spring S."/>
            <person name="Ollivier B."/>
            <person name="Rattei T."/>
            <person name="Klenk H.-P."/>
            <person name="Wagner M."/>
            <person name="Loy A."/>
            <person name="Woyke T."/>
        </authorList>
    </citation>
    <scope>NUCLEOTIDE SEQUENCE [LARGE SCALE GENOMIC DNA]</scope>
    <source>
        <strain evidence="6">ATCC 19365 / DSM 765 / NCIMB 8382 / VKM B-1628</strain>
    </source>
</reference>
<dbReference type="PROSITE" id="PS51084">
    <property type="entry name" value="HIT_2"/>
    <property type="match status" value="1"/>
</dbReference>
<evidence type="ECO:0000313" key="6">
    <source>
        <dbReference type="Proteomes" id="UP000006346"/>
    </source>
</evidence>
<dbReference type="PROSITE" id="PS00892">
    <property type="entry name" value="HIT_1"/>
    <property type="match status" value="1"/>
</dbReference>
<evidence type="ECO:0000256" key="2">
    <source>
        <dbReference type="PIRSR" id="PIRSR601310-3"/>
    </source>
</evidence>
<feature type="short sequence motif" description="Histidine triad motif" evidence="2 3">
    <location>
        <begin position="93"/>
        <end position="97"/>
    </location>
</feature>
<organism evidence="5 6">
    <name type="scientific">Desulfosporosinus orientis (strain ATCC 19365 / DSM 765 / NCIMB 8382 / VKM B-1628 / Singapore I)</name>
    <name type="common">Desulfotomaculum orientis</name>
    <dbReference type="NCBI Taxonomy" id="768706"/>
    <lineage>
        <taxon>Bacteria</taxon>
        <taxon>Bacillati</taxon>
        <taxon>Bacillota</taxon>
        <taxon>Clostridia</taxon>
        <taxon>Eubacteriales</taxon>
        <taxon>Desulfitobacteriaceae</taxon>
        <taxon>Desulfosporosinus</taxon>
    </lineage>
</organism>
<proteinExistence type="predicted"/>
<dbReference type="InterPro" id="IPR011146">
    <property type="entry name" value="HIT-like"/>
</dbReference>
<dbReference type="InterPro" id="IPR052908">
    <property type="entry name" value="AP-4-A_phosphorylase"/>
</dbReference>
<reference evidence="5 6" key="2">
    <citation type="journal article" date="2012" name="J. Bacteriol.">
        <title>Complete genome sequences of Desulfosporosinus orientis DSM765T, Desulfosporosinus youngiae DSM17734T, Desulfosporosinus meridiei DSM13257T, and Desulfosporosinus acidiphilus DSM22704T.</title>
        <authorList>
            <person name="Pester M."/>
            <person name="Brambilla E."/>
            <person name="Alazard D."/>
            <person name="Rattei T."/>
            <person name="Weinmaier T."/>
            <person name="Han J."/>
            <person name="Lucas S."/>
            <person name="Lapidus A."/>
            <person name="Cheng J.F."/>
            <person name="Goodwin L."/>
            <person name="Pitluck S."/>
            <person name="Peters L."/>
            <person name="Ovchinnikova G."/>
            <person name="Teshima H."/>
            <person name="Detter J.C."/>
            <person name="Han C.S."/>
            <person name="Tapia R."/>
            <person name="Land M.L."/>
            <person name="Hauser L."/>
            <person name="Kyrpides N.C."/>
            <person name="Ivanova N.N."/>
            <person name="Pagani I."/>
            <person name="Huntmann M."/>
            <person name="Wei C.L."/>
            <person name="Davenport K.W."/>
            <person name="Daligault H."/>
            <person name="Chain P.S."/>
            <person name="Chen A."/>
            <person name="Mavromatis K."/>
            <person name="Markowitz V."/>
            <person name="Szeto E."/>
            <person name="Mikhailova N."/>
            <person name="Pati A."/>
            <person name="Wagner M."/>
            <person name="Woyke T."/>
            <person name="Ollivier B."/>
            <person name="Klenk H.P."/>
            <person name="Spring S."/>
            <person name="Loy A."/>
        </authorList>
    </citation>
    <scope>NUCLEOTIDE SEQUENCE [LARGE SCALE GENOMIC DNA]</scope>
    <source>
        <strain evidence="6">ATCC 19365 / DSM 765 / NCIMB 8382 / VKM B-1628</strain>
    </source>
</reference>
<dbReference type="PANTHER" id="PTHR42997:SF1">
    <property type="entry name" value="AP-4-A PHOSPHORYLASE"/>
    <property type="match status" value="1"/>
</dbReference>
<dbReference type="HOGENOM" id="CLU_056776_5_1_9"/>
<gene>
    <name evidence="5" type="ordered locus">Desor_4227</name>
</gene>
<keyword evidence="5" id="KW-0378">Hydrolase</keyword>
<dbReference type="Pfam" id="PF01230">
    <property type="entry name" value="HIT"/>
    <property type="match status" value="1"/>
</dbReference>
<evidence type="ECO:0000313" key="5">
    <source>
        <dbReference type="EMBL" id="AET69661.1"/>
    </source>
</evidence>
<dbReference type="InterPro" id="IPR001310">
    <property type="entry name" value="Histidine_triad_HIT"/>
</dbReference>
<protein>
    <submittedName>
        <fullName evidence="5">HIT family hydrolase, diadenosine tetraphosphate hydrolase</fullName>
    </submittedName>
</protein>
<dbReference type="InterPro" id="IPR019808">
    <property type="entry name" value="Histidine_triad_CS"/>
</dbReference>
<evidence type="ECO:0000256" key="1">
    <source>
        <dbReference type="PIRSR" id="PIRSR601310-1"/>
    </source>
</evidence>
<dbReference type="AlphaFoldDB" id="G7WHU9"/>
<dbReference type="SUPFAM" id="SSF54197">
    <property type="entry name" value="HIT-like"/>
    <property type="match status" value="1"/>
</dbReference>
<dbReference type="Proteomes" id="UP000006346">
    <property type="component" value="Chromosome"/>
</dbReference>
<dbReference type="Gene3D" id="3.30.428.10">
    <property type="entry name" value="HIT-like"/>
    <property type="match status" value="1"/>
</dbReference>
<dbReference type="OrthoDB" id="9784774at2"/>
<dbReference type="PATRIC" id="fig|768706.3.peg.4285"/>
<dbReference type="InterPro" id="IPR036265">
    <property type="entry name" value="HIT-like_sf"/>
</dbReference>
<name>G7WHU9_DESOD</name>
<dbReference type="RefSeq" id="WP_014186468.1">
    <property type="nucleotide sequence ID" value="NC_016584.1"/>
</dbReference>
<dbReference type="STRING" id="768706.Desor_4227"/>
<dbReference type="PANTHER" id="PTHR42997">
    <property type="entry name" value="HIT FAMILY HYDROLASE"/>
    <property type="match status" value="1"/>
</dbReference>
<dbReference type="PRINTS" id="PR00332">
    <property type="entry name" value="HISTRIAD"/>
</dbReference>
<dbReference type="EMBL" id="CP003108">
    <property type="protein sequence ID" value="AET69661.1"/>
    <property type="molecule type" value="Genomic_DNA"/>
</dbReference>
<dbReference type="GO" id="GO:0016787">
    <property type="term" value="F:hydrolase activity"/>
    <property type="evidence" value="ECO:0007669"/>
    <property type="project" value="UniProtKB-KW"/>
</dbReference>
<dbReference type="eggNOG" id="COG0537">
    <property type="taxonomic scope" value="Bacteria"/>
</dbReference>
<keyword evidence="6" id="KW-1185">Reference proteome</keyword>
<accession>G7WHU9</accession>
<feature type="active site" description="Tele-AMP-histidine intermediate" evidence="1">
    <location>
        <position position="95"/>
    </location>
</feature>
<evidence type="ECO:0000259" key="4">
    <source>
        <dbReference type="PROSITE" id="PS51084"/>
    </source>
</evidence>
<evidence type="ECO:0000256" key="3">
    <source>
        <dbReference type="PROSITE-ProRule" id="PRU00464"/>
    </source>
</evidence>
<dbReference type="KEGG" id="dor:Desor_4227"/>